<dbReference type="AlphaFoldDB" id="A0A2I0TA14"/>
<name>A0A2I0TA14_LIMLA</name>
<accession>A0A2I0TA14</accession>
<protein>
    <submittedName>
        <fullName evidence="1">Methylated-dna--protein-cysteine methyltransferase</fullName>
    </submittedName>
</protein>
<dbReference type="Proteomes" id="UP000233556">
    <property type="component" value="Unassembled WGS sequence"/>
</dbReference>
<keyword evidence="1" id="KW-0489">Methyltransferase</keyword>
<reference evidence="2" key="1">
    <citation type="submission" date="2017-11" db="EMBL/GenBank/DDBJ databases">
        <authorList>
            <person name="Lima N.C."/>
            <person name="Parody-Merino A.M."/>
            <person name="Battley P.F."/>
            <person name="Fidler A.E."/>
            <person name="Prosdocimi F."/>
        </authorList>
    </citation>
    <scope>NUCLEOTIDE SEQUENCE [LARGE SCALE GENOMIC DNA]</scope>
</reference>
<proteinExistence type="predicted"/>
<evidence type="ECO:0000313" key="1">
    <source>
        <dbReference type="EMBL" id="PKU30643.1"/>
    </source>
</evidence>
<keyword evidence="1" id="KW-0808">Transferase</keyword>
<dbReference type="GO" id="GO:0032259">
    <property type="term" value="P:methylation"/>
    <property type="evidence" value="ECO:0007669"/>
    <property type="project" value="UniProtKB-KW"/>
</dbReference>
<organism evidence="1 2">
    <name type="scientific">Limosa lapponica baueri</name>
    <dbReference type="NCBI Taxonomy" id="1758121"/>
    <lineage>
        <taxon>Eukaryota</taxon>
        <taxon>Metazoa</taxon>
        <taxon>Chordata</taxon>
        <taxon>Craniata</taxon>
        <taxon>Vertebrata</taxon>
        <taxon>Euteleostomi</taxon>
        <taxon>Archelosauria</taxon>
        <taxon>Archosauria</taxon>
        <taxon>Dinosauria</taxon>
        <taxon>Saurischia</taxon>
        <taxon>Theropoda</taxon>
        <taxon>Coelurosauria</taxon>
        <taxon>Aves</taxon>
        <taxon>Neognathae</taxon>
        <taxon>Neoaves</taxon>
        <taxon>Charadriiformes</taxon>
        <taxon>Scolopacidae</taxon>
        <taxon>Limosa</taxon>
    </lineage>
</organism>
<dbReference type="GO" id="GO:0008168">
    <property type="term" value="F:methyltransferase activity"/>
    <property type="evidence" value="ECO:0007669"/>
    <property type="project" value="UniProtKB-KW"/>
</dbReference>
<evidence type="ECO:0000313" key="2">
    <source>
        <dbReference type="Proteomes" id="UP000233556"/>
    </source>
</evidence>
<sequence length="132" mass="15362">MVNVLMDTMQGPYSSLEVPRYHQHGRTPLEVEASDANEQNVTHITAPDDQQFQDATAIELYLGLDSRLRAIELAQNILLIPNISSNLWQGHINTSNPRTRKQHEKMIWLLDSLWWICFEYPNQGHKNFDFLM</sequence>
<keyword evidence="2" id="KW-1185">Reference proteome</keyword>
<reference evidence="2" key="2">
    <citation type="submission" date="2017-12" db="EMBL/GenBank/DDBJ databases">
        <title>Genome sequence of the Bar-tailed Godwit (Limosa lapponica baueri).</title>
        <authorList>
            <person name="Lima N.C.B."/>
            <person name="Parody-Merino A.M."/>
            <person name="Battley P.F."/>
            <person name="Fidler A.E."/>
            <person name="Prosdocimi F."/>
        </authorList>
    </citation>
    <scope>NUCLEOTIDE SEQUENCE [LARGE SCALE GENOMIC DNA]</scope>
</reference>
<gene>
    <name evidence="1" type="ORF">llap_19053</name>
</gene>
<dbReference type="EMBL" id="KZ514260">
    <property type="protein sequence ID" value="PKU30643.1"/>
    <property type="molecule type" value="Genomic_DNA"/>
</dbReference>